<feature type="region of interest" description="Disordered" evidence="1">
    <location>
        <begin position="35"/>
        <end position="83"/>
    </location>
</feature>
<dbReference type="AlphaFoldDB" id="W0RAJ7"/>
<evidence type="ECO:0000313" key="3">
    <source>
        <dbReference type="Proteomes" id="UP000019151"/>
    </source>
</evidence>
<reference evidence="2 3" key="1">
    <citation type="journal article" date="2014" name="Genome Announc.">
        <title>Genome Sequence and Methylome of Soil Bacterium Gemmatirosa kalamazoonensis KBS708T, a Member of the Rarely Cultivated Gemmatimonadetes Phylum.</title>
        <authorList>
            <person name="Debruyn J.M."/>
            <person name="Radosevich M."/>
            <person name="Wommack K.E."/>
            <person name="Polson S.W."/>
            <person name="Hauser L.J."/>
            <person name="Fawaz M.N."/>
            <person name="Korlach J."/>
            <person name="Tsai Y.C."/>
        </authorList>
    </citation>
    <scope>NUCLEOTIDE SEQUENCE [LARGE SCALE GENOMIC DNA]</scope>
    <source>
        <strain evidence="2 3">KBS708</strain>
    </source>
</reference>
<dbReference type="STRING" id="861299.J421_0592"/>
<evidence type="ECO:0000256" key="1">
    <source>
        <dbReference type="SAM" id="MobiDB-lite"/>
    </source>
</evidence>
<sequence>MSSVGSIETPDREITFFAHQTGPQGEPWVTAVVVRQGPTDRSAAPAPEGPARSAAPPRVPGPRSLPAGWEEASDAGGPREVLHSRQRRRVRVAGREFPFAAEGRTVVVLVRDAPEGGPEVVAVHEVVVGPGPEASATGAPELVGVPSPAEPSDAALHRRVLRALERHAEIAAFL</sequence>
<keyword evidence="3" id="KW-1185">Reference proteome</keyword>
<dbReference type="InParanoid" id="W0RAJ7"/>
<dbReference type="Proteomes" id="UP000019151">
    <property type="component" value="Chromosome"/>
</dbReference>
<name>W0RAJ7_9BACT</name>
<dbReference type="HOGENOM" id="CLU_1537894_0_0_0"/>
<evidence type="ECO:0000313" key="2">
    <source>
        <dbReference type="EMBL" id="AHG88129.1"/>
    </source>
</evidence>
<gene>
    <name evidence="2" type="ORF">J421_0592</name>
</gene>
<organism evidence="2 3">
    <name type="scientific">Gemmatirosa kalamazoonensis</name>
    <dbReference type="NCBI Taxonomy" id="861299"/>
    <lineage>
        <taxon>Bacteria</taxon>
        <taxon>Pseudomonadati</taxon>
        <taxon>Gemmatimonadota</taxon>
        <taxon>Gemmatimonadia</taxon>
        <taxon>Gemmatimonadales</taxon>
        <taxon>Gemmatimonadaceae</taxon>
        <taxon>Gemmatirosa</taxon>
    </lineage>
</organism>
<dbReference type="KEGG" id="gba:J421_0592"/>
<proteinExistence type="predicted"/>
<protein>
    <submittedName>
        <fullName evidence="2">Uncharacterized protein</fullName>
    </submittedName>
</protein>
<accession>W0RAJ7</accession>
<dbReference type="EMBL" id="CP007128">
    <property type="protein sequence ID" value="AHG88129.1"/>
    <property type="molecule type" value="Genomic_DNA"/>
</dbReference>